<evidence type="ECO:0000313" key="3">
    <source>
        <dbReference type="EMBL" id="RJP65279.1"/>
    </source>
</evidence>
<sequence length="262" mass="29182">MVEDAFVENVMALYRGPAGVLYELLMTEHIHPGGVEDTKVLAEKAGIRKGLKVLDVGSALGGPARYLARKYGCSVTGLDATDSMLEEASRRNRAAGLEDLIELKLGNALDMPFEDGTFDIVWGQDAWCYISDKERLINECARVIKPQGILAFTDWLETEIFDPMEKEMVLAMLVMPNLQTFSGYLTLLKENGFQILEQEDLNDDFVSHTRDYQTQMEGDLKAQIIEKFGEDLYPGAKAAIDMLASAVQGSKMSRGRFIARKI</sequence>
<evidence type="ECO:0000313" key="4">
    <source>
        <dbReference type="Proteomes" id="UP000285961"/>
    </source>
</evidence>
<dbReference type="InterPro" id="IPR013216">
    <property type="entry name" value="Methyltransf_11"/>
</dbReference>
<accession>A0A419EQ92</accession>
<keyword evidence="3" id="KW-0489">Methyltransferase</keyword>
<dbReference type="Pfam" id="PF08241">
    <property type="entry name" value="Methyltransf_11"/>
    <property type="match status" value="1"/>
</dbReference>
<name>A0A419EQ92_9BACT</name>
<proteinExistence type="predicted"/>
<dbReference type="GO" id="GO:0032259">
    <property type="term" value="P:methylation"/>
    <property type="evidence" value="ECO:0007669"/>
    <property type="project" value="UniProtKB-KW"/>
</dbReference>
<dbReference type="Proteomes" id="UP000285961">
    <property type="component" value="Unassembled WGS sequence"/>
</dbReference>
<protein>
    <submittedName>
        <fullName evidence="3">Methyltransferase domain-containing protein</fullName>
    </submittedName>
</protein>
<dbReference type="EMBL" id="QZKI01000129">
    <property type="protein sequence ID" value="RJP65279.1"/>
    <property type="molecule type" value="Genomic_DNA"/>
</dbReference>
<dbReference type="PANTHER" id="PTHR44068">
    <property type="entry name" value="ZGC:194242"/>
    <property type="match status" value="1"/>
</dbReference>
<evidence type="ECO:0000256" key="1">
    <source>
        <dbReference type="ARBA" id="ARBA00022679"/>
    </source>
</evidence>
<dbReference type="InterPro" id="IPR029063">
    <property type="entry name" value="SAM-dependent_MTases_sf"/>
</dbReference>
<dbReference type="InterPro" id="IPR050447">
    <property type="entry name" value="Erg6_SMT_methyltransf"/>
</dbReference>
<evidence type="ECO:0000259" key="2">
    <source>
        <dbReference type="Pfam" id="PF08241"/>
    </source>
</evidence>
<reference evidence="3 4" key="1">
    <citation type="journal article" date="2017" name="ISME J.">
        <title>Energy and carbon metabolisms in a deep terrestrial subsurface fluid microbial community.</title>
        <authorList>
            <person name="Momper L."/>
            <person name="Jungbluth S.P."/>
            <person name="Lee M.D."/>
            <person name="Amend J.P."/>
        </authorList>
    </citation>
    <scope>NUCLEOTIDE SEQUENCE [LARGE SCALE GENOMIC DNA]</scope>
    <source>
        <strain evidence="3">SURF_17</strain>
    </source>
</reference>
<dbReference type="Gene3D" id="3.40.50.150">
    <property type="entry name" value="Vaccinia Virus protein VP39"/>
    <property type="match status" value="1"/>
</dbReference>
<comment type="caution">
    <text evidence="3">The sequence shown here is derived from an EMBL/GenBank/DDBJ whole genome shotgun (WGS) entry which is preliminary data.</text>
</comment>
<dbReference type="SUPFAM" id="SSF53335">
    <property type="entry name" value="S-adenosyl-L-methionine-dependent methyltransferases"/>
    <property type="match status" value="1"/>
</dbReference>
<dbReference type="GO" id="GO:0008757">
    <property type="term" value="F:S-adenosylmethionine-dependent methyltransferase activity"/>
    <property type="evidence" value="ECO:0007669"/>
    <property type="project" value="InterPro"/>
</dbReference>
<dbReference type="CDD" id="cd02440">
    <property type="entry name" value="AdoMet_MTases"/>
    <property type="match status" value="1"/>
</dbReference>
<keyword evidence="1 3" id="KW-0808">Transferase</keyword>
<gene>
    <name evidence="3" type="ORF">C4532_17960</name>
</gene>
<organism evidence="3 4">
    <name type="scientific">Candidatus Abyssobacteria bacterium SURF_17</name>
    <dbReference type="NCBI Taxonomy" id="2093361"/>
    <lineage>
        <taxon>Bacteria</taxon>
        <taxon>Pseudomonadati</taxon>
        <taxon>Candidatus Hydrogenedentota</taxon>
        <taxon>Candidatus Abyssobacteria</taxon>
    </lineage>
</organism>
<dbReference type="PANTHER" id="PTHR44068:SF11">
    <property type="entry name" value="GERANYL DIPHOSPHATE 2-C-METHYLTRANSFERASE"/>
    <property type="match status" value="1"/>
</dbReference>
<feature type="domain" description="Methyltransferase type 11" evidence="2">
    <location>
        <begin position="54"/>
        <end position="152"/>
    </location>
</feature>
<dbReference type="AlphaFoldDB" id="A0A419EQ92"/>